<comment type="subcellular location">
    <subcellularLocation>
        <location evidence="1">Cell membrane</location>
        <topology evidence="1">Multi-pass membrane protein</topology>
    </subcellularLocation>
</comment>
<gene>
    <name evidence="7" type="ORF">A130_09655</name>
</gene>
<feature type="transmembrane region" description="Helical" evidence="6">
    <location>
        <begin position="213"/>
        <end position="230"/>
    </location>
</feature>
<dbReference type="RefSeq" id="WP_017051597.1">
    <property type="nucleotide sequence ID" value="NZ_AJYW02000313.1"/>
</dbReference>
<feature type="transmembrane region" description="Helical" evidence="6">
    <location>
        <begin position="12"/>
        <end position="33"/>
    </location>
</feature>
<evidence type="ECO:0000256" key="5">
    <source>
        <dbReference type="ARBA" id="ARBA00023136"/>
    </source>
</evidence>
<dbReference type="InterPro" id="IPR050833">
    <property type="entry name" value="Poly_Biosynth_Transport"/>
</dbReference>
<dbReference type="InterPro" id="IPR002797">
    <property type="entry name" value="Polysacc_synth"/>
</dbReference>
<accession>A0A1E5CLF9</accession>
<feature type="transmembrane region" description="Helical" evidence="6">
    <location>
        <begin position="85"/>
        <end position="107"/>
    </location>
</feature>
<feature type="transmembrane region" description="Helical" evidence="6">
    <location>
        <begin position="250"/>
        <end position="272"/>
    </location>
</feature>
<proteinExistence type="predicted"/>
<feature type="transmembrane region" description="Helical" evidence="6">
    <location>
        <begin position="176"/>
        <end position="193"/>
    </location>
</feature>
<feature type="transmembrane region" description="Helical" evidence="6">
    <location>
        <begin position="356"/>
        <end position="374"/>
    </location>
</feature>
<dbReference type="PANTHER" id="PTHR30250">
    <property type="entry name" value="PST FAMILY PREDICTED COLANIC ACID TRANSPORTER"/>
    <property type="match status" value="1"/>
</dbReference>
<evidence type="ECO:0008006" key="9">
    <source>
        <dbReference type="Google" id="ProtNLM"/>
    </source>
</evidence>
<feature type="transmembrane region" description="Helical" evidence="6">
    <location>
        <begin position="122"/>
        <end position="142"/>
    </location>
</feature>
<keyword evidence="2" id="KW-1003">Cell membrane</keyword>
<keyword evidence="5 6" id="KW-0472">Membrane</keyword>
<evidence type="ECO:0000313" key="8">
    <source>
        <dbReference type="Proteomes" id="UP000094165"/>
    </source>
</evidence>
<feature type="transmembrane region" description="Helical" evidence="6">
    <location>
        <begin position="45"/>
        <end position="65"/>
    </location>
</feature>
<evidence type="ECO:0000256" key="4">
    <source>
        <dbReference type="ARBA" id="ARBA00022989"/>
    </source>
</evidence>
<feature type="transmembrane region" description="Helical" evidence="6">
    <location>
        <begin position="435"/>
        <end position="454"/>
    </location>
</feature>
<comment type="caution">
    <text evidence="7">The sequence shown here is derived from an EMBL/GenBank/DDBJ whole genome shotgun (WGS) entry which is preliminary data.</text>
</comment>
<feature type="transmembrane region" description="Helical" evidence="6">
    <location>
        <begin position="293"/>
        <end position="317"/>
    </location>
</feature>
<reference evidence="7 8" key="1">
    <citation type="journal article" date="2012" name="Science">
        <title>Ecological populations of bacteria act as socially cohesive units of antibiotic production and resistance.</title>
        <authorList>
            <person name="Cordero O.X."/>
            <person name="Wildschutte H."/>
            <person name="Kirkup B."/>
            <person name="Proehl S."/>
            <person name="Ngo L."/>
            <person name="Hussain F."/>
            <person name="Le Roux F."/>
            <person name="Mincer T."/>
            <person name="Polz M.F."/>
        </authorList>
    </citation>
    <scope>NUCLEOTIDE SEQUENCE [LARGE SCALE GENOMIC DNA]</scope>
    <source>
        <strain evidence="7 8">FF-238</strain>
    </source>
</reference>
<dbReference type="GO" id="GO:0005886">
    <property type="term" value="C:plasma membrane"/>
    <property type="evidence" value="ECO:0007669"/>
    <property type="project" value="UniProtKB-SubCell"/>
</dbReference>
<evidence type="ECO:0000256" key="1">
    <source>
        <dbReference type="ARBA" id="ARBA00004651"/>
    </source>
</evidence>
<keyword evidence="3 6" id="KW-0812">Transmembrane</keyword>
<name>A0A1E5CLF9_9VIBR</name>
<organism evidence="7 8">
    <name type="scientific">Vibrio genomosp. F6 str. FF-238</name>
    <dbReference type="NCBI Taxonomy" id="1191298"/>
    <lineage>
        <taxon>Bacteria</taxon>
        <taxon>Pseudomonadati</taxon>
        <taxon>Pseudomonadota</taxon>
        <taxon>Gammaproteobacteria</taxon>
        <taxon>Vibrionales</taxon>
        <taxon>Vibrionaceae</taxon>
        <taxon>Vibrio</taxon>
    </lineage>
</organism>
<evidence type="ECO:0000313" key="7">
    <source>
        <dbReference type="EMBL" id="OEE69539.1"/>
    </source>
</evidence>
<dbReference type="Proteomes" id="UP000094165">
    <property type="component" value="Unassembled WGS sequence"/>
</dbReference>
<dbReference type="AlphaFoldDB" id="A0A1E5CLF9"/>
<sequence length="484" mass="53618">MKLKSAMGDMLTYAVGIFLIKGISLLMLPVMAQYLEPAQLGKLELLATVSAFLGMLISVALHEALYRFAGEKASHEEQKRIASQLFSLTLTISFLMIAALIGFILFIDDLDGWISPLSSSELFVVIASLSLEGAIGVAMAWIRMQNKARHFLLISIATTTLQVSLILGVLFTGPSVVRILLASTVAHFVQFLLIQGTQRLNFSLPKLQYSSRYLNYCFPLMLSGLLAFGLNGAERWLILYATNLEQLGLYAIAAKFTLAMCILVQPFGMWWMPKRFHVIEQQGPKQAAIYTQYGIVLIAALAVCIAFFGQAFIIIALPESYLFAGKILVATLSIAVFKELTELFNIGILAEKNTQILLRINMLCTFVGLSLAYTLNSFGIWGILMAVFLVQVSRMVMVTVVSQRLRQLPYDFKSMLILLVVCILLFFIASYALTVLALILMSVLAPMIVIFCALKLKLVTLPSRVVNSAFMSELFSKLHSLRKA</sequence>
<keyword evidence="4 6" id="KW-1133">Transmembrane helix</keyword>
<feature type="transmembrane region" description="Helical" evidence="6">
    <location>
        <begin position="151"/>
        <end position="170"/>
    </location>
</feature>
<evidence type="ECO:0000256" key="3">
    <source>
        <dbReference type="ARBA" id="ARBA00022692"/>
    </source>
</evidence>
<evidence type="ECO:0000256" key="6">
    <source>
        <dbReference type="SAM" id="Phobius"/>
    </source>
</evidence>
<evidence type="ECO:0000256" key="2">
    <source>
        <dbReference type="ARBA" id="ARBA00022475"/>
    </source>
</evidence>
<dbReference type="EMBL" id="AJYW02000313">
    <property type="protein sequence ID" value="OEE69539.1"/>
    <property type="molecule type" value="Genomic_DNA"/>
</dbReference>
<dbReference type="PANTHER" id="PTHR30250:SF11">
    <property type="entry name" value="O-ANTIGEN TRANSPORTER-RELATED"/>
    <property type="match status" value="1"/>
</dbReference>
<feature type="transmembrane region" description="Helical" evidence="6">
    <location>
        <begin position="323"/>
        <end position="344"/>
    </location>
</feature>
<dbReference type="Pfam" id="PF01943">
    <property type="entry name" value="Polysacc_synt"/>
    <property type="match status" value="1"/>
</dbReference>
<keyword evidence="8" id="KW-1185">Reference proteome</keyword>
<feature type="transmembrane region" description="Helical" evidence="6">
    <location>
        <begin position="412"/>
        <end position="429"/>
    </location>
</feature>
<feature type="transmembrane region" description="Helical" evidence="6">
    <location>
        <begin position="380"/>
        <end position="400"/>
    </location>
</feature>
<protein>
    <recommendedName>
        <fullName evidence="9">Lipopolysaccharide biosynthesis protein</fullName>
    </recommendedName>
</protein>